<accession>A0A8X6LIZ6</accession>
<organism evidence="1 2">
    <name type="scientific">Trichonephila clavata</name>
    <name type="common">Joro spider</name>
    <name type="synonym">Nephila clavata</name>
    <dbReference type="NCBI Taxonomy" id="2740835"/>
    <lineage>
        <taxon>Eukaryota</taxon>
        <taxon>Metazoa</taxon>
        <taxon>Ecdysozoa</taxon>
        <taxon>Arthropoda</taxon>
        <taxon>Chelicerata</taxon>
        <taxon>Arachnida</taxon>
        <taxon>Araneae</taxon>
        <taxon>Araneomorphae</taxon>
        <taxon>Entelegynae</taxon>
        <taxon>Araneoidea</taxon>
        <taxon>Nephilidae</taxon>
        <taxon>Trichonephila</taxon>
    </lineage>
</organism>
<reference evidence="1" key="1">
    <citation type="submission" date="2020-07" db="EMBL/GenBank/DDBJ databases">
        <title>Multicomponent nature underlies the extraordinary mechanical properties of spider dragline silk.</title>
        <authorList>
            <person name="Kono N."/>
            <person name="Nakamura H."/>
            <person name="Mori M."/>
            <person name="Yoshida Y."/>
            <person name="Ohtoshi R."/>
            <person name="Malay A.D."/>
            <person name="Moran D.A.P."/>
            <person name="Tomita M."/>
            <person name="Numata K."/>
            <person name="Arakawa K."/>
        </authorList>
    </citation>
    <scope>NUCLEOTIDE SEQUENCE</scope>
</reference>
<sequence length="155" mass="17801">MAPTRLSPKHHLPKWGIVPKHSPIFQYLLDEYVIIPEIIQPYTTTRRPQTYNTFCGTAQHSVEQFKQQRWGITAGVVLPAREISDLDRGYHSLKIVLNSDNLGGATIDPRWNTTKAELETIKGPSVSIANPERPDSFIIRPFPSLRRSLYFERDF</sequence>
<dbReference type="AlphaFoldDB" id="A0A8X6LIZ6"/>
<gene>
    <name evidence="1" type="primary">AVEN_54342_1</name>
    <name evidence="1" type="ORF">TNCT_257471</name>
</gene>
<dbReference type="Proteomes" id="UP000887116">
    <property type="component" value="Unassembled WGS sequence"/>
</dbReference>
<dbReference type="EMBL" id="BMAO01036561">
    <property type="protein sequence ID" value="GFR11560.1"/>
    <property type="molecule type" value="Genomic_DNA"/>
</dbReference>
<keyword evidence="2" id="KW-1185">Reference proteome</keyword>
<proteinExistence type="predicted"/>
<comment type="caution">
    <text evidence="1">The sequence shown here is derived from an EMBL/GenBank/DDBJ whole genome shotgun (WGS) entry which is preliminary data.</text>
</comment>
<evidence type="ECO:0000313" key="1">
    <source>
        <dbReference type="EMBL" id="GFR11560.1"/>
    </source>
</evidence>
<name>A0A8X6LIZ6_TRICU</name>
<evidence type="ECO:0000313" key="2">
    <source>
        <dbReference type="Proteomes" id="UP000887116"/>
    </source>
</evidence>
<protein>
    <submittedName>
        <fullName evidence="1">Fibronectin type-III domain-containing protein</fullName>
    </submittedName>
</protein>